<dbReference type="EMBL" id="CDMG01000009">
    <property type="protein sequence ID" value="CRF52638.1"/>
    <property type="molecule type" value="Genomic_DNA"/>
</dbReference>
<organism evidence="1 2">
    <name type="scientific">Helicobacter ailurogastricus</name>
    <dbReference type="NCBI Taxonomy" id="1578720"/>
    <lineage>
        <taxon>Bacteria</taxon>
        <taxon>Pseudomonadati</taxon>
        <taxon>Campylobacterota</taxon>
        <taxon>Epsilonproteobacteria</taxon>
        <taxon>Campylobacterales</taxon>
        <taxon>Helicobacteraceae</taxon>
        <taxon>Helicobacter</taxon>
    </lineage>
</organism>
<reference evidence="2" key="1">
    <citation type="submission" date="2014-12" db="EMBL/GenBank/DDBJ databases">
        <authorList>
            <person name="Jaenicke S."/>
        </authorList>
    </citation>
    <scope>NUCLEOTIDE SEQUENCE [LARGE SCALE GENOMIC DNA]</scope>
</reference>
<accession>A0A0K2Y126</accession>
<evidence type="ECO:0000313" key="2">
    <source>
        <dbReference type="Proteomes" id="UP000043437"/>
    </source>
</evidence>
<gene>
    <name evidence="1" type="ORF">HAL07_11030</name>
</gene>
<protein>
    <submittedName>
        <fullName evidence="1">Uncharacterized protein</fullName>
    </submittedName>
</protein>
<proteinExistence type="predicted"/>
<name>A0A0K2Y126_9HELI</name>
<sequence length="63" mass="7165">MGVWGLAPKSDVDAKRQLGLPIHATHVQFFTFFVSSRHHFLQISPFLSFSRAQVFNLFKGVAF</sequence>
<dbReference type="AlphaFoldDB" id="A0A0K2Y126"/>
<dbReference type="Proteomes" id="UP000043437">
    <property type="component" value="Unassembled WGS sequence"/>
</dbReference>
<evidence type="ECO:0000313" key="1">
    <source>
        <dbReference type="EMBL" id="CRF52638.1"/>
    </source>
</evidence>